<evidence type="ECO:0000313" key="2">
    <source>
        <dbReference type="EMBL" id="VYT36593.1"/>
    </source>
</evidence>
<sequence length="1127" mass="131816">MEKKTESKQAFKALSKICLNNWHYIERKVLSFSEGINFFTGHSGSGKSTVIDALQIVLYANTDGRGFFNKAAADDSDRSLIEYLRGMISVGDNNEGKYIRNRNFSTTIVLELEQTVTGAKECVGVVFDVETATNEISRLFFWHKGGILENRYRKEDRAMATTEVRDYIKEHFPKEEFYFGSSNERFRRQLYDIYLGGLDAEKFPRLFKRAIPFKMNIKLEDFVREYICMEQDIQIEDMQESVLQYGRMRRKIEDTLKEIGSLKQIGTGYDRFSRAEQEVRVCQYLMEKLVMLQLKEQIRDLHEKIEKAGEDKKTQEKNRKELSGQLADLAEEYDRLVKQIANSGYENLKTELQGVNELLDQLQKSRAAWQQTSTGLSRWAELDVTPNQTIWDIESFSKGDISLGELRRLRHSLKEIREEVENDRQDAASELRRLKKREKEIDGELKELKKGNKAYPRELENARYELQNRLSSKFQVAVKVHILSDLLDMKSETWHKAVEGYLGSNKLSLVVEPDYAKAAMEIYGEMDEKQFFRASILDTEKILKEKPSVMDHALAEEVIAKEPYVRNFVDLLLGRVIKCQTIEELRNQRTGVTPDCLLYKNFQLKRLNPADYTKRSYIGESSVKQRIRDLKEEFKQLSAKKEPFARMLAEAEDILRLEALGRSEEEYIEQQEALKKIREKTALKRDLQDQMMKMKEESIGELEERQRENKRLQAQKQELLNEVSRAVWNREKQIEDWQRLYVSANSELTEQERSFCRSEELEKAFDDYMQGRMPSNLESLKNGTFRKIKQAENSREEAYRSLVELRSEYLREYPNRTFSPAIETNEPYEELLQKLECDHLADYQERAREQARSAAEHFKDDFISKIRYAILEAYQRRDELNRIISRLDFGKDKYQFRITKNKGPDGVYYPMFMDESLQIDPSTLDASMDHQMNLFSMEHENRYGEVMSDLIDIFIPPENASPEELEEAKRNMEKYADYRTYLSFDMEQIVEGEEKLTIGLGRMIKKNSGGEGQNPLYVALLASFAQAYRINLSPKLRRSPTIRLVVLDEAFSKMDAEKVASCIELIRGLGFQAIISATNDKIQNYLENVDKTFVYANPNKKSISIQEFEKREFDHLMEEAEDEEGTA</sequence>
<dbReference type="EMBL" id="CACRSQ010000007">
    <property type="protein sequence ID" value="VYT36593.1"/>
    <property type="molecule type" value="Genomic_DNA"/>
</dbReference>
<dbReference type="SUPFAM" id="SSF52540">
    <property type="entry name" value="P-loop containing nucleoside triphosphate hydrolases"/>
    <property type="match status" value="1"/>
</dbReference>
<dbReference type="Gene3D" id="3.40.50.300">
    <property type="entry name" value="P-loop containing nucleotide triphosphate hydrolases"/>
    <property type="match status" value="1"/>
</dbReference>
<dbReference type="InterPro" id="IPR027417">
    <property type="entry name" value="P-loop_NTPase"/>
</dbReference>
<accession>A0A6N2W3G9</accession>
<dbReference type="AlphaFoldDB" id="A0A6N2W3G9"/>
<name>A0A6N2W3G9_9FIRM</name>
<evidence type="ECO:0000256" key="1">
    <source>
        <dbReference type="SAM" id="Coils"/>
    </source>
</evidence>
<protein>
    <submittedName>
        <fullName evidence="2">Chromosome partition protein Smc</fullName>
    </submittedName>
</protein>
<dbReference type="PANTHER" id="PTHR32182">
    <property type="entry name" value="DNA REPLICATION AND REPAIR PROTEIN RECF"/>
    <property type="match status" value="1"/>
</dbReference>
<feature type="coiled-coil region" evidence="1">
    <location>
        <begin position="291"/>
        <end position="372"/>
    </location>
</feature>
<dbReference type="Pfam" id="PF13555">
    <property type="entry name" value="AAA_29"/>
    <property type="match status" value="1"/>
</dbReference>
<reference evidence="2" key="1">
    <citation type="submission" date="2019-11" db="EMBL/GenBank/DDBJ databases">
        <authorList>
            <person name="Feng L."/>
        </authorList>
    </citation>
    <scope>NUCLEOTIDE SEQUENCE</scope>
    <source>
        <strain evidence="2">AcaccaeLFYP115</strain>
    </source>
</reference>
<organism evidence="2">
    <name type="scientific">Anaerostipes caccae</name>
    <dbReference type="NCBI Taxonomy" id="105841"/>
    <lineage>
        <taxon>Bacteria</taxon>
        <taxon>Bacillati</taxon>
        <taxon>Bacillota</taxon>
        <taxon>Clostridia</taxon>
        <taxon>Lachnospirales</taxon>
        <taxon>Lachnospiraceae</taxon>
        <taxon>Anaerostipes</taxon>
    </lineage>
</organism>
<dbReference type="GO" id="GO:0000731">
    <property type="term" value="P:DNA synthesis involved in DNA repair"/>
    <property type="evidence" value="ECO:0007669"/>
    <property type="project" value="TreeGrafter"/>
</dbReference>
<proteinExistence type="predicted"/>
<feature type="coiled-coil region" evidence="1">
    <location>
        <begin position="403"/>
        <end position="451"/>
    </location>
</feature>
<keyword evidence="1" id="KW-0175">Coiled coil</keyword>
<feature type="coiled-coil region" evidence="1">
    <location>
        <begin position="620"/>
        <end position="754"/>
    </location>
</feature>
<dbReference type="RefSeq" id="WP_006566035.1">
    <property type="nucleotide sequence ID" value="NZ_BAABZP010000001.1"/>
</dbReference>
<dbReference type="GO" id="GO:0006302">
    <property type="term" value="P:double-strand break repair"/>
    <property type="evidence" value="ECO:0007669"/>
    <property type="project" value="TreeGrafter"/>
</dbReference>
<dbReference type="Pfam" id="PF13558">
    <property type="entry name" value="SbcC_Walker_B"/>
    <property type="match status" value="1"/>
</dbReference>
<gene>
    <name evidence="2" type="primary">smc_3</name>
    <name evidence="2" type="ORF">ACLFYP115_03019</name>
</gene>
<dbReference type="PANTHER" id="PTHR32182:SF0">
    <property type="entry name" value="DNA REPLICATION AND REPAIR PROTEIN RECF"/>
    <property type="match status" value="1"/>
</dbReference>